<proteinExistence type="predicted"/>
<dbReference type="EMBL" id="BOMS01000018">
    <property type="protein sequence ID" value="GIE65313.1"/>
    <property type="molecule type" value="Genomic_DNA"/>
</dbReference>
<accession>A0ABQ4B3S6</accession>
<evidence type="ECO:0000313" key="2">
    <source>
        <dbReference type="Proteomes" id="UP000624709"/>
    </source>
</evidence>
<evidence type="ECO:0000313" key="1">
    <source>
        <dbReference type="EMBL" id="GIE65313.1"/>
    </source>
</evidence>
<comment type="caution">
    <text evidence="1">The sequence shown here is derived from an EMBL/GenBank/DDBJ whole genome shotgun (WGS) entry which is preliminary data.</text>
</comment>
<protein>
    <submittedName>
        <fullName evidence="1">Uncharacterized protein</fullName>
    </submittedName>
</protein>
<name>A0ABQ4B3S6_9ACTN</name>
<reference evidence="1 2" key="1">
    <citation type="submission" date="2021-01" db="EMBL/GenBank/DDBJ databases">
        <title>Whole genome shotgun sequence of Actinoplanes palleronii NBRC 14916.</title>
        <authorList>
            <person name="Komaki H."/>
            <person name="Tamura T."/>
        </authorList>
    </citation>
    <scope>NUCLEOTIDE SEQUENCE [LARGE SCALE GENOMIC DNA]</scope>
    <source>
        <strain evidence="1 2">NBRC 14916</strain>
    </source>
</reference>
<dbReference type="Proteomes" id="UP000624709">
    <property type="component" value="Unassembled WGS sequence"/>
</dbReference>
<organism evidence="1 2">
    <name type="scientific">Actinoplanes palleronii</name>
    <dbReference type="NCBI Taxonomy" id="113570"/>
    <lineage>
        <taxon>Bacteria</taxon>
        <taxon>Bacillati</taxon>
        <taxon>Actinomycetota</taxon>
        <taxon>Actinomycetes</taxon>
        <taxon>Micromonosporales</taxon>
        <taxon>Micromonosporaceae</taxon>
        <taxon>Actinoplanes</taxon>
    </lineage>
</organism>
<sequence>MGTASRGSGPRRTLKIAAGSRGCLRGPEAPLGASRLPRHEGTRMGYFRFVRFRGDRAPAAGTRPPLAEMRDGSALGTMERSCRARFVTWWTAARLIHWSG</sequence>
<gene>
    <name evidence="1" type="ORF">Apa02nite_014210</name>
</gene>
<keyword evidence="2" id="KW-1185">Reference proteome</keyword>